<keyword evidence="12" id="KW-1185">Reference proteome</keyword>
<comment type="subcellular location">
    <subcellularLocation>
        <location evidence="1">Cell membrane</location>
        <topology evidence="1">Multi-pass membrane protein</topology>
    </subcellularLocation>
</comment>
<protein>
    <recommendedName>
        <fullName evidence="8">Permease IIC component</fullName>
    </recommendedName>
</protein>
<feature type="transmembrane region" description="Helical" evidence="9">
    <location>
        <begin position="244"/>
        <end position="264"/>
    </location>
</feature>
<keyword evidence="4 8" id="KW-0762">Sugar transport</keyword>
<dbReference type="InterPro" id="IPR004501">
    <property type="entry name" value="PTS_EIIC_3"/>
</dbReference>
<dbReference type="PROSITE" id="PS51105">
    <property type="entry name" value="PTS_EIIC_TYPE_3"/>
    <property type="match status" value="1"/>
</dbReference>
<accession>A0A0R1WAD1</accession>
<reference evidence="11 12" key="1">
    <citation type="journal article" date="2015" name="Genome Announc.">
        <title>Expanding the biotechnology potential of lactobacilli through comparative genomics of 213 strains and associated genera.</title>
        <authorList>
            <person name="Sun Z."/>
            <person name="Harris H.M."/>
            <person name="McCann A."/>
            <person name="Guo C."/>
            <person name="Argimon S."/>
            <person name="Zhang W."/>
            <person name="Yang X."/>
            <person name="Jeffery I.B."/>
            <person name="Cooney J.C."/>
            <person name="Kagawa T.F."/>
            <person name="Liu W."/>
            <person name="Song Y."/>
            <person name="Salvetti E."/>
            <person name="Wrobel A."/>
            <person name="Rasinkangas P."/>
            <person name="Parkhill J."/>
            <person name="Rea M.C."/>
            <person name="O'Sullivan O."/>
            <person name="Ritari J."/>
            <person name="Douillard F.P."/>
            <person name="Paul Ross R."/>
            <person name="Yang R."/>
            <person name="Briner A.E."/>
            <person name="Felis G.E."/>
            <person name="de Vos W.M."/>
            <person name="Barrangou R."/>
            <person name="Klaenhammer T.R."/>
            <person name="Caufield P.W."/>
            <person name="Cui Y."/>
            <person name="Zhang H."/>
            <person name="O'Toole P.W."/>
        </authorList>
    </citation>
    <scope>NUCLEOTIDE SEQUENCE [LARGE SCALE GENOMIC DNA]</scope>
    <source>
        <strain evidence="11 12">DSM 17758</strain>
    </source>
</reference>
<gene>
    <name evidence="11" type="ORF">FC15_GL000424</name>
</gene>
<keyword evidence="2 8" id="KW-0813">Transport</keyword>
<feature type="transmembrane region" description="Helical" evidence="9">
    <location>
        <begin position="296"/>
        <end position="320"/>
    </location>
</feature>
<feature type="transmembrane region" description="Helical" evidence="9">
    <location>
        <begin position="43"/>
        <end position="64"/>
    </location>
</feature>
<dbReference type="GO" id="GO:1901264">
    <property type="term" value="P:carbohydrate derivative transport"/>
    <property type="evidence" value="ECO:0007669"/>
    <property type="project" value="TreeGrafter"/>
</dbReference>
<feature type="transmembrane region" description="Helical" evidence="9">
    <location>
        <begin position="407"/>
        <end position="426"/>
    </location>
</feature>
<dbReference type="GO" id="GO:0005886">
    <property type="term" value="C:plasma membrane"/>
    <property type="evidence" value="ECO:0007669"/>
    <property type="project" value="UniProtKB-SubCell"/>
</dbReference>
<dbReference type="Pfam" id="PF02378">
    <property type="entry name" value="PTS_EIIC"/>
    <property type="match status" value="1"/>
</dbReference>
<feature type="transmembrane region" description="Helical" evidence="9">
    <location>
        <begin position="354"/>
        <end position="375"/>
    </location>
</feature>
<sequence>MFSQFFIFFLGGVIFMDKVMKWVEDKVVPPMAKIGTQRHLLAIRNGVVSSLSLILIGTFFMVFINLPVDAWKNALAPYSATIVLPYRMTMGLMAIYATFVMGSDLAKSYHLDSVTGGILSLGTFFMFQMPVNVMTPKSAPLGFVLPMTYTGASGMFTGIVSMIFAVEVYRFFKTHNVTIKMPEQVPPAVARSFEALIPGFLIITTVWLIRDVAGFDLNAALLMLFRPLTNILGNNLFGALLPMFLIHLLWSFGIHGMSIVGSLVRPMWLIMLDENGKALAAGTAATKLPNIAPEQLFQWTVTIGGAGATLVVAILFLTICKSKFLKEVGRFSIVPGIFNINEPMIFGAPMMLNPYMFIPFNIVPLILTTISYFAVKLGLVNGFSSIPAWTLPAPIGGYLSAGNDWRVVVLILINMVIATVIYYPFIKAYDKHMLAQEAGKAEDETTTETANA</sequence>
<evidence type="ECO:0000256" key="5">
    <source>
        <dbReference type="ARBA" id="ARBA00022692"/>
    </source>
</evidence>
<evidence type="ECO:0000256" key="6">
    <source>
        <dbReference type="ARBA" id="ARBA00022989"/>
    </source>
</evidence>
<dbReference type="EMBL" id="AZFX01000015">
    <property type="protein sequence ID" value="KRM12441.1"/>
    <property type="molecule type" value="Genomic_DNA"/>
</dbReference>
<dbReference type="InterPro" id="IPR003352">
    <property type="entry name" value="PTS_EIIC"/>
</dbReference>
<organism evidence="11 12">
    <name type="scientific">Lapidilactobacillus concavus DSM 17758</name>
    <dbReference type="NCBI Taxonomy" id="1423735"/>
    <lineage>
        <taxon>Bacteria</taxon>
        <taxon>Bacillati</taxon>
        <taxon>Bacillota</taxon>
        <taxon>Bacilli</taxon>
        <taxon>Lactobacillales</taxon>
        <taxon>Lactobacillaceae</taxon>
        <taxon>Lapidilactobacillus</taxon>
    </lineage>
</organism>
<feature type="transmembrane region" description="Helical" evidence="9">
    <location>
        <begin position="109"/>
        <end position="129"/>
    </location>
</feature>
<proteinExistence type="predicted"/>
<dbReference type="PANTHER" id="PTHR33989">
    <property type="match status" value="1"/>
</dbReference>
<feature type="transmembrane region" description="Helical" evidence="9">
    <location>
        <begin position="84"/>
        <end position="102"/>
    </location>
</feature>
<evidence type="ECO:0000256" key="8">
    <source>
        <dbReference type="PIRNR" id="PIRNR006351"/>
    </source>
</evidence>
<feature type="domain" description="PTS EIIC type-3" evidence="10">
    <location>
        <begin position="23"/>
        <end position="425"/>
    </location>
</feature>
<evidence type="ECO:0000313" key="11">
    <source>
        <dbReference type="EMBL" id="KRM12441.1"/>
    </source>
</evidence>
<keyword evidence="6 9" id="KW-1133">Transmembrane helix</keyword>
<feature type="transmembrane region" description="Helical" evidence="9">
    <location>
        <begin position="149"/>
        <end position="172"/>
    </location>
</feature>
<dbReference type="InterPro" id="IPR004796">
    <property type="entry name" value="PTS_IIC_cello"/>
</dbReference>
<dbReference type="GO" id="GO:0008982">
    <property type="term" value="F:protein-N(PI)-phosphohistidine-sugar phosphotransferase activity"/>
    <property type="evidence" value="ECO:0007669"/>
    <property type="project" value="UniProtKB-UniRule"/>
</dbReference>
<keyword evidence="5 9" id="KW-0812">Transmembrane</keyword>
<feature type="transmembrane region" description="Helical" evidence="9">
    <location>
        <begin position="193"/>
        <end position="209"/>
    </location>
</feature>
<dbReference type="InterPro" id="IPR051088">
    <property type="entry name" value="PTS_Sugar-EIIC/EIIB"/>
</dbReference>
<comment type="function">
    <text evidence="8">The phosphoenolpyruvate-dependent sugar phosphotransferase system (PTS), a major carbohydrate active -transport system, catalyzes the phosphorylation of incoming sugar substrates concomitant with their translocation across the cell membrane.</text>
</comment>
<dbReference type="STRING" id="1423735.FC15_GL000424"/>
<evidence type="ECO:0000256" key="4">
    <source>
        <dbReference type="ARBA" id="ARBA00022597"/>
    </source>
</evidence>
<evidence type="ECO:0000256" key="2">
    <source>
        <dbReference type="ARBA" id="ARBA00022448"/>
    </source>
</evidence>
<dbReference type="PIRSF" id="PIRSF006351">
    <property type="entry name" value="PTS_EIIC-Cellobiose"/>
    <property type="match status" value="1"/>
</dbReference>
<keyword evidence="7 8" id="KW-0472">Membrane</keyword>
<evidence type="ECO:0000256" key="3">
    <source>
        <dbReference type="ARBA" id="ARBA00022475"/>
    </source>
</evidence>
<dbReference type="PATRIC" id="fig|1423735.3.peg.438"/>
<keyword evidence="3 8" id="KW-1003">Cell membrane</keyword>
<feature type="transmembrane region" description="Helical" evidence="9">
    <location>
        <begin position="215"/>
        <end position="232"/>
    </location>
</feature>
<evidence type="ECO:0000313" key="12">
    <source>
        <dbReference type="Proteomes" id="UP000051315"/>
    </source>
</evidence>
<evidence type="ECO:0000256" key="9">
    <source>
        <dbReference type="SAM" id="Phobius"/>
    </source>
</evidence>
<dbReference type="Proteomes" id="UP000051315">
    <property type="component" value="Unassembled WGS sequence"/>
</dbReference>
<name>A0A0R1WAD1_9LACO</name>
<dbReference type="NCBIfam" id="TIGR00410">
    <property type="entry name" value="lacE"/>
    <property type="match status" value="1"/>
</dbReference>
<evidence type="ECO:0000256" key="1">
    <source>
        <dbReference type="ARBA" id="ARBA00004651"/>
    </source>
</evidence>
<evidence type="ECO:0000259" key="10">
    <source>
        <dbReference type="PROSITE" id="PS51105"/>
    </source>
</evidence>
<dbReference type="AlphaFoldDB" id="A0A0R1WAD1"/>
<comment type="caution">
    <text evidence="11">The sequence shown here is derived from an EMBL/GenBank/DDBJ whole genome shotgun (WGS) entry which is preliminary data.</text>
</comment>
<dbReference type="PANTHER" id="PTHR33989:SF11">
    <property type="entry name" value="LICHENAN PERMEASE IIC COMPONENT"/>
    <property type="match status" value="1"/>
</dbReference>
<evidence type="ECO:0000256" key="7">
    <source>
        <dbReference type="ARBA" id="ARBA00023136"/>
    </source>
</evidence>
<dbReference type="GO" id="GO:0009401">
    <property type="term" value="P:phosphoenolpyruvate-dependent sugar phosphotransferase system"/>
    <property type="evidence" value="ECO:0007669"/>
    <property type="project" value="InterPro"/>
</dbReference>